<dbReference type="Proteomes" id="UP000623681">
    <property type="component" value="Unassembled WGS sequence"/>
</dbReference>
<comment type="caution">
    <text evidence="2">The sequence shown here is derived from an EMBL/GenBank/DDBJ whole genome shotgun (WGS) entry which is preliminary data.</text>
</comment>
<reference evidence="2" key="1">
    <citation type="submission" date="2021-01" db="EMBL/GenBank/DDBJ databases">
        <title>Genome public.</title>
        <authorList>
            <person name="Liu C."/>
            <person name="Sun Q."/>
        </authorList>
    </citation>
    <scope>NUCLEOTIDE SEQUENCE</scope>
    <source>
        <strain evidence="2">YIM B02565</strain>
    </source>
</reference>
<feature type="transmembrane region" description="Helical" evidence="1">
    <location>
        <begin position="34"/>
        <end position="51"/>
    </location>
</feature>
<keyword evidence="3" id="KW-1185">Reference proteome</keyword>
<keyword evidence="1" id="KW-1133">Transmembrane helix</keyword>
<protein>
    <submittedName>
        <fullName evidence="2">DMT family transporter</fullName>
    </submittedName>
</protein>
<evidence type="ECO:0000313" key="3">
    <source>
        <dbReference type="Proteomes" id="UP000623681"/>
    </source>
</evidence>
<organism evidence="2 3">
    <name type="scientific">Clostridium paridis</name>
    <dbReference type="NCBI Taxonomy" id="2803863"/>
    <lineage>
        <taxon>Bacteria</taxon>
        <taxon>Bacillati</taxon>
        <taxon>Bacillota</taxon>
        <taxon>Clostridia</taxon>
        <taxon>Eubacteriales</taxon>
        <taxon>Clostridiaceae</taxon>
        <taxon>Clostridium</taxon>
    </lineage>
</organism>
<accession>A0A937K4I4</accession>
<proteinExistence type="predicted"/>
<keyword evidence="1" id="KW-0472">Membrane</keyword>
<feature type="transmembrane region" description="Helical" evidence="1">
    <location>
        <begin position="123"/>
        <end position="139"/>
    </location>
</feature>
<feature type="transmembrane region" description="Helical" evidence="1">
    <location>
        <begin position="88"/>
        <end position="111"/>
    </location>
</feature>
<feature type="transmembrane region" description="Helical" evidence="1">
    <location>
        <begin position="63"/>
        <end position="82"/>
    </location>
</feature>
<dbReference type="GO" id="GO:0005886">
    <property type="term" value="C:plasma membrane"/>
    <property type="evidence" value="ECO:0007669"/>
    <property type="project" value="TreeGrafter"/>
</dbReference>
<dbReference type="EMBL" id="JAESWA010000019">
    <property type="protein sequence ID" value="MBL4931245.1"/>
    <property type="molecule type" value="Genomic_DNA"/>
</dbReference>
<dbReference type="AlphaFoldDB" id="A0A937K4I4"/>
<evidence type="ECO:0000313" key="2">
    <source>
        <dbReference type="EMBL" id="MBL4931245.1"/>
    </source>
</evidence>
<dbReference type="InterPro" id="IPR006750">
    <property type="entry name" value="YdcZ"/>
</dbReference>
<keyword evidence="1" id="KW-0812">Transmembrane</keyword>
<name>A0A937K4I4_9CLOT</name>
<evidence type="ECO:0000256" key="1">
    <source>
        <dbReference type="SAM" id="Phobius"/>
    </source>
</evidence>
<dbReference type="PANTHER" id="PTHR34821:SF2">
    <property type="entry name" value="INNER MEMBRANE PROTEIN YDCZ"/>
    <property type="match status" value="1"/>
</dbReference>
<dbReference type="PANTHER" id="PTHR34821">
    <property type="entry name" value="INNER MEMBRANE PROTEIN YDCZ"/>
    <property type="match status" value="1"/>
</dbReference>
<dbReference type="RefSeq" id="WP_202766632.1">
    <property type="nucleotide sequence ID" value="NZ_JAESWA010000019.1"/>
</dbReference>
<gene>
    <name evidence="2" type="ORF">JK634_05470</name>
</gene>
<sequence>MNNLYATLFGILASIMILFNGTLGNLTGNYTASVIIHLVGLISICIILLVNKAKFKLQKGTPLYLYCAGVIGVFTVLFNNVSVLNLGVALTLALGLLGQSLTSIIFDHFGFMGTNVVKFEKKKIIGFIIIALGIFIMTVY</sequence>
<dbReference type="Pfam" id="PF04657">
    <property type="entry name" value="DMT_YdcZ"/>
    <property type="match status" value="1"/>
</dbReference>